<name>A0A0F9SFY8_9ZZZZ</name>
<accession>A0A0F9SFY8</accession>
<sequence length="64" mass="7601">MMEKIIQNSYQNEISVKKVRLVINLVFRMGRQNLNSILLEMTKLGLVKYIDHQTLLILWKPNDD</sequence>
<protein>
    <submittedName>
        <fullName evidence="1">Uncharacterized protein</fullName>
    </submittedName>
</protein>
<proteinExistence type="predicted"/>
<organism evidence="1">
    <name type="scientific">marine sediment metagenome</name>
    <dbReference type="NCBI Taxonomy" id="412755"/>
    <lineage>
        <taxon>unclassified sequences</taxon>
        <taxon>metagenomes</taxon>
        <taxon>ecological metagenomes</taxon>
    </lineage>
</organism>
<gene>
    <name evidence="1" type="ORF">LCGC14_0476670</name>
</gene>
<evidence type="ECO:0000313" key="1">
    <source>
        <dbReference type="EMBL" id="KKN65964.1"/>
    </source>
</evidence>
<comment type="caution">
    <text evidence="1">The sequence shown here is derived from an EMBL/GenBank/DDBJ whole genome shotgun (WGS) entry which is preliminary data.</text>
</comment>
<dbReference type="AlphaFoldDB" id="A0A0F9SFY8"/>
<reference evidence="1" key="1">
    <citation type="journal article" date="2015" name="Nature">
        <title>Complex archaea that bridge the gap between prokaryotes and eukaryotes.</title>
        <authorList>
            <person name="Spang A."/>
            <person name="Saw J.H."/>
            <person name="Jorgensen S.L."/>
            <person name="Zaremba-Niedzwiedzka K."/>
            <person name="Martijn J."/>
            <person name="Lind A.E."/>
            <person name="van Eijk R."/>
            <person name="Schleper C."/>
            <person name="Guy L."/>
            <person name="Ettema T.J."/>
        </authorList>
    </citation>
    <scope>NUCLEOTIDE SEQUENCE</scope>
</reference>
<dbReference type="EMBL" id="LAZR01000513">
    <property type="protein sequence ID" value="KKN65964.1"/>
    <property type="molecule type" value="Genomic_DNA"/>
</dbReference>